<gene>
    <name evidence="1" type="ORF">MLD38_019590</name>
</gene>
<sequence length="564" mass="62991">MKTFTTFIVDMMKEESLFASQGGPIIAAQIENEYSNIDWAYGNDAPLDEYGNLNQPKWGHLKQLLEIILSMEETLAYGDRHDVDYGNMVSGTIWSHNGKQSCMLGNANNYQEFTVDLMGSKFTVPAWSVTILPDCHTETYNTAKVSVQRSNMVKLLNGEGEDNDEGNSGLTWLWRPEGFEQLRNGSVRGSLFTVNQLLDQKAVTNDTSDYLWYLTSVDIKPDDSFLKTVVTLQIRTEGHVLHAFVNGRYNMPQSGLKNYGAHYDDDLVGVHGPVTLISNKGTPMEVVKVLTGNPWTYKVGLQGMERGVFKETRRPKKWRANSIPSNRMFVWYKTMFEAPLGTDPVVMDLLGLGKGTAWVNGKNIGRYWLTFLAGSDSCSNTCDYRGSYNSNKCLTNCGKPTQRYYHIPRSWLKNGNNELVPFEELGGTPMNIKLHAVTVGSMCATPYEGQKLELSCQGGWVINQIKFASFGAPMNSCGSFRKGPCEAPNTLSVIEKLLNFTMSTHNLIRVFRSRPHRRKTSVLQECLGKDSCTVEVSENKFGSTGCNLAANKLAVEAVCGKYEQ</sequence>
<organism evidence="1 2">
    <name type="scientific">Melastoma candidum</name>
    <dbReference type="NCBI Taxonomy" id="119954"/>
    <lineage>
        <taxon>Eukaryota</taxon>
        <taxon>Viridiplantae</taxon>
        <taxon>Streptophyta</taxon>
        <taxon>Embryophyta</taxon>
        <taxon>Tracheophyta</taxon>
        <taxon>Spermatophyta</taxon>
        <taxon>Magnoliopsida</taxon>
        <taxon>eudicotyledons</taxon>
        <taxon>Gunneridae</taxon>
        <taxon>Pentapetalae</taxon>
        <taxon>rosids</taxon>
        <taxon>malvids</taxon>
        <taxon>Myrtales</taxon>
        <taxon>Melastomataceae</taxon>
        <taxon>Melastomatoideae</taxon>
        <taxon>Melastomateae</taxon>
        <taxon>Melastoma</taxon>
    </lineage>
</organism>
<protein>
    <submittedName>
        <fullName evidence="1">Uncharacterized protein</fullName>
    </submittedName>
</protein>
<proteinExistence type="predicted"/>
<name>A0ACB9R1I1_9MYRT</name>
<comment type="caution">
    <text evidence="1">The sequence shown here is derived from an EMBL/GenBank/DDBJ whole genome shotgun (WGS) entry which is preliminary data.</text>
</comment>
<evidence type="ECO:0000313" key="1">
    <source>
        <dbReference type="EMBL" id="KAI4371343.1"/>
    </source>
</evidence>
<accession>A0ACB9R1I1</accession>
<reference evidence="2" key="1">
    <citation type="journal article" date="2023" name="Front. Plant Sci.">
        <title>Chromosomal-level genome assembly of Melastoma candidum provides insights into trichome evolution.</title>
        <authorList>
            <person name="Zhong Y."/>
            <person name="Wu W."/>
            <person name="Sun C."/>
            <person name="Zou P."/>
            <person name="Liu Y."/>
            <person name="Dai S."/>
            <person name="Zhou R."/>
        </authorList>
    </citation>
    <scope>NUCLEOTIDE SEQUENCE [LARGE SCALE GENOMIC DNA]</scope>
</reference>
<keyword evidence="2" id="KW-1185">Reference proteome</keyword>
<dbReference type="Proteomes" id="UP001057402">
    <property type="component" value="Chromosome 5"/>
</dbReference>
<dbReference type="EMBL" id="CM042884">
    <property type="protein sequence ID" value="KAI4371343.1"/>
    <property type="molecule type" value="Genomic_DNA"/>
</dbReference>
<evidence type="ECO:0000313" key="2">
    <source>
        <dbReference type="Proteomes" id="UP001057402"/>
    </source>
</evidence>